<keyword evidence="4" id="KW-1185">Reference proteome</keyword>
<comment type="caution">
    <text evidence="3">The sequence shown here is derived from an EMBL/GenBank/DDBJ whole genome shotgun (WGS) entry which is preliminary data.</text>
</comment>
<keyword evidence="2" id="KW-0812">Transmembrane</keyword>
<accession>A0A5M6D7E0</accession>
<evidence type="ECO:0008006" key="5">
    <source>
        <dbReference type="Google" id="ProtNLM"/>
    </source>
</evidence>
<dbReference type="EMBL" id="VWOX01000008">
    <property type="protein sequence ID" value="KAA5542192.1"/>
    <property type="molecule type" value="Genomic_DNA"/>
</dbReference>
<evidence type="ECO:0000256" key="2">
    <source>
        <dbReference type="SAM" id="Phobius"/>
    </source>
</evidence>
<name>A0A5M6D7E0_9BACT</name>
<dbReference type="RefSeq" id="WP_150077340.1">
    <property type="nucleotide sequence ID" value="NZ_VWOX01000008.1"/>
</dbReference>
<evidence type="ECO:0000313" key="3">
    <source>
        <dbReference type="EMBL" id="KAA5542192.1"/>
    </source>
</evidence>
<feature type="region of interest" description="Disordered" evidence="1">
    <location>
        <begin position="69"/>
        <end position="95"/>
    </location>
</feature>
<feature type="transmembrane region" description="Helical" evidence="2">
    <location>
        <begin position="12"/>
        <end position="31"/>
    </location>
</feature>
<evidence type="ECO:0000256" key="1">
    <source>
        <dbReference type="SAM" id="MobiDB-lite"/>
    </source>
</evidence>
<keyword evidence="2" id="KW-0472">Membrane</keyword>
<reference evidence="3 4" key="1">
    <citation type="submission" date="2019-08" db="EMBL/GenBank/DDBJ databases">
        <authorList>
            <person name="Dhanesh K."/>
            <person name="Kumar G."/>
            <person name="Sasikala C."/>
            <person name="Venkata Ramana C."/>
        </authorList>
    </citation>
    <scope>NUCLEOTIDE SEQUENCE [LARGE SCALE GENOMIC DNA]</scope>
    <source>
        <strain evidence="3 4">JC645</strain>
    </source>
</reference>
<dbReference type="Proteomes" id="UP000324479">
    <property type="component" value="Unassembled WGS sequence"/>
</dbReference>
<gene>
    <name evidence="3" type="ORF">FYK55_15415</name>
</gene>
<evidence type="ECO:0000313" key="4">
    <source>
        <dbReference type="Proteomes" id="UP000324479"/>
    </source>
</evidence>
<proteinExistence type="predicted"/>
<sequence length="95" mass="10550">MMDLLSDPTVKAGLALLIVIVLAAAAFFLVARLRDYTAQDWDTSDDRLSNFEEMRLKGDISEEEFRTIQAATRASDPKEATQPGTDSDTESDSHR</sequence>
<organism evidence="3 4">
    <name type="scientific">Roseiconus nitratireducens</name>
    <dbReference type="NCBI Taxonomy" id="2605748"/>
    <lineage>
        <taxon>Bacteria</taxon>
        <taxon>Pseudomonadati</taxon>
        <taxon>Planctomycetota</taxon>
        <taxon>Planctomycetia</taxon>
        <taxon>Pirellulales</taxon>
        <taxon>Pirellulaceae</taxon>
        <taxon>Roseiconus</taxon>
    </lineage>
</organism>
<dbReference type="AlphaFoldDB" id="A0A5M6D7E0"/>
<keyword evidence="2" id="KW-1133">Transmembrane helix</keyword>
<protein>
    <recommendedName>
        <fullName evidence="5">SHOCT domain-containing protein</fullName>
    </recommendedName>
</protein>